<dbReference type="EMBL" id="JAGTJQ010000017">
    <property type="protein sequence ID" value="KAH7010684.1"/>
    <property type="molecule type" value="Genomic_DNA"/>
</dbReference>
<keyword evidence="2" id="KW-1185">Reference proteome</keyword>
<dbReference type="GeneID" id="70191249"/>
<accession>A0A9P9BHD9</accession>
<evidence type="ECO:0000313" key="2">
    <source>
        <dbReference type="Proteomes" id="UP000756346"/>
    </source>
</evidence>
<gene>
    <name evidence="1" type="ORF">B0I36DRAFT_401483</name>
</gene>
<sequence>RRYVITTDVGRAALTRYKCIDFSDSILRIYCHMAPSKSELGQQRRMWIRQKTFRQRNMTRGQKWLDSVLEDSRFKPKRHSVIPTAQEDVLGTLIDDIFHRVPYEVLPYKSRNSKPITIVTEKLCYFESLYRKTNQEAHAYFTNRLDEASFTNFQKQHGPQLVEILRKNHLRGKDGWLCESEVFTCLQLLLETVPKECIMAPDEAVIPAIEGEPLQLFDHKFLAQVQQEKPRCILLPWNAGHHWVLFLIHLSGKGLFIIDTVPRSNSEKFAVEWATHFMPVWNTTGLGDINSWALCKIGKQDDDWSCGYWMLEVVRRICFQKGLLEQSCEAPTALISAGGPKGVDPLLDFIRSAININITEDHLDKSILPEGHRSQNTDNIDYKHR</sequence>
<proteinExistence type="predicted"/>
<dbReference type="AlphaFoldDB" id="A0A9P9BHD9"/>
<dbReference type="RefSeq" id="XP_046004215.1">
    <property type="nucleotide sequence ID" value="XM_046161703.1"/>
</dbReference>
<dbReference type="Gene3D" id="3.40.395.10">
    <property type="entry name" value="Adenoviral Proteinase, Chain A"/>
    <property type="match status" value="1"/>
</dbReference>
<name>A0A9P9BHD9_9PEZI</name>
<organism evidence="1 2">
    <name type="scientific">Microdochium trichocladiopsis</name>
    <dbReference type="NCBI Taxonomy" id="1682393"/>
    <lineage>
        <taxon>Eukaryota</taxon>
        <taxon>Fungi</taxon>
        <taxon>Dikarya</taxon>
        <taxon>Ascomycota</taxon>
        <taxon>Pezizomycotina</taxon>
        <taxon>Sordariomycetes</taxon>
        <taxon>Xylariomycetidae</taxon>
        <taxon>Xylariales</taxon>
        <taxon>Microdochiaceae</taxon>
        <taxon>Microdochium</taxon>
    </lineage>
</organism>
<dbReference type="InterPro" id="IPR038765">
    <property type="entry name" value="Papain-like_cys_pep_sf"/>
</dbReference>
<protein>
    <recommendedName>
        <fullName evidence="3">Ubiquitin-like protease family profile domain-containing protein</fullName>
    </recommendedName>
</protein>
<reference evidence="1" key="1">
    <citation type="journal article" date="2021" name="Nat. Commun.">
        <title>Genetic determinants of endophytism in the Arabidopsis root mycobiome.</title>
        <authorList>
            <person name="Mesny F."/>
            <person name="Miyauchi S."/>
            <person name="Thiergart T."/>
            <person name="Pickel B."/>
            <person name="Atanasova L."/>
            <person name="Karlsson M."/>
            <person name="Huettel B."/>
            <person name="Barry K.W."/>
            <person name="Haridas S."/>
            <person name="Chen C."/>
            <person name="Bauer D."/>
            <person name="Andreopoulos W."/>
            <person name="Pangilinan J."/>
            <person name="LaButti K."/>
            <person name="Riley R."/>
            <person name="Lipzen A."/>
            <person name="Clum A."/>
            <person name="Drula E."/>
            <person name="Henrissat B."/>
            <person name="Kohler A."/>
            <person name="Grigoriev I.V."/>
            <person name="Martin F.M."/>
            <person name="Hacquard S."/>
        </authorList>
    </citation>
    <scope>NUCLEOTIDE SEQUENCE</scope>
    <source>
        <strain evidence="1">MPI-CAGE-CH-0230</strain>
    </source>
</reference>
<evidence type="ECO:0008006" key="3">
    <source>
        <dbReference type="Google" id="ProtNLM"/>
    </source>
</evidence>
<dbReference type="Proteomes" id="UP000756346">
    <property type="component" value="Unassembled WGS sequence"/>
</dbReference>
<comment type="caution">
    <text evidence="1">The sequence shown here is derived from an EMBL/GenBank/DDBJ whole genome shotgun (WGS) entry which is preliminary data.</text>
</comment>
<evidence type="ECO:0000313" key="1">
    <source>
        <dbReference type="EMBL" id="KAH7010684.1"/>
    </source>
</evidence>
<feature type="non-terminal residue" evidence="1">
    <location>
        <position position="1"/>
    </location>
</feature>
<dbReference type="SUPFAM" id="SSF54001">
    <property type="entry name" value="Cysteine proteinases"/>
    <property type="match status" value="1"/>
</dbReference>